<evidence type="ECO:0000313" key="3">
    <source>
        <dbReference type="Proteomes" id="UP000655443"/>
    </source>
</evidence>
<sequence>MAGRPYDRDPARHRDRPDGDKSDLTFDVWTVNPDGTPKAHVDTDKNQYGMPVSGYVKSGERASATIDYGYLHPGWTYAFRTSAFDGSLYEQTWSPWATFTVRDHAVDVTLPEPDKDAPAVDLAKYQEPQVSNDHVNSSPGNPDSLSRNKLPTPLGKGCKETGDKIYCATVGKPADMTPDERAHVAKGLRAIGASSLVSWCDGAAVGKDYIKRTEGCVKKANEITNTVYTKLPNGETWPVGRAVFASRSRSRRPSTRTPSPSKCTTSAPTWSPPPTWSTTGVDYHDTTATFTHTVTGVTAGNVVPVQLIWEWNGTVPDQVPDAFPDGNIGNSVPDLDIRCDAVATATPGCVFSAYKLTWVMNFKKFPAAVAHAWMTQAKLPNHPGSKPADEPLLYLPAKGSASGRTPTQNRGVICPSGWAAKSGNPDTTTLPGNTPKNNDPRSCDEFCYASAANSGGMPAPDGLNPVSSGDQCVQTYSPTGTTPPSSQGAAQPQRP</sequence>
<dbReference type="Proteomes" id="UP000655443">
    <property type="component" value="Unassembled WGS sequence"/>
</dbReference>
<gene>
    <name evidence="2" type="ORF">GCM10010339_92750</name>
</gene>
<reference evidence="2" key="2">
    <citation type="submission" date="2020-09" db="EMBL/GenBank/DDBJ databases">
        <authorList>
            <person name="Sun Q."/>
            <person name="Ohkuma M."/>
        </authorList>
    </citation>
    <scope>NUCLEOTIDE SEQUENCE</scope>
    <source>
        <strain evidence="2">JCM 4714</strain>
    </source>
</reference>
<accession>A0A918YTJ5</accession>
<feature type="compositionally biased region" description="Basic and acidic residues" evidence="1">
    <location>
        <begin position="1"/>
        <end position="24"/>
    </location>
</feature>
<evidence type="ECO:0000256" key="1">
    <source>
        <dbReference type="SAM" id="MobiDB-lite"/>
    </source>
</evidence>
<feature type="compositionally biased region" description="Polar residues" evidence="1">
    <location>
        <begin position="128"/>
        <end position="149"/>
    </location>
</feature>
<feature type="compositionally biased region" description="Low complexity" evidence="1">
    <location>
        <begin position="255"/>
        <end position="269"/>
    </location>
</feature>
<comment type="caution">
    <text evidence="2">The sequence shown here is derived from an EMBL/GenBank/DDBJ whole genome shotgun (WGS) entry which is preliminary data.</text>
</comment>
<keyword evidence="3" id="KW-1185">Reference proteome</keyword>
<feature type="compositionally biased region" description="Polar residues" evidence="1">
    <location>
        <begin position="424"/>
        <end position="437"/>
    </location>
</feature>
<feature type="region of interest" description="Disordered" evidence="1">
    <location>
        <begin position="1"/>
        <end position="25"/>
    </location>
</feature>
<proteinExistence type="predicted"/>
<dbReference type="EMBL" id="BMVG01000074">
    <property type="protein sequence ID" value="GHE16066.1"/>
    <property type="molecule type" value="Genomic_DNA"/>
</dbReference>
<feature type="region of interest" description="Disordered" evidence="1">
    <location>
        <begin position="126"/>
        <end position="154"/>
    </location>
</feature>
<feature type="compositionally biased region" description="Low complexity" evidence="1">
    <location>
        <begin position="477"/>
        <end position="486"/>
    </location>
</feature>
<name>A0A918YTJ5_9ACTN</name>
<dbReference type="AlphaFoldDB" id="A0A918YTJ5"/>
<reference evidence="2" key="1">
    <citation type="journal article" date="2014" name="Int. J. Syst. Evol. Microbiol.">
        <title>Complete genome sequence of Corynebacterium casei LMG S-19264T (=DSM 44701T), isolated from a smear-ripened cheese.</title>
        <authorList>
            <consortium name="US DOE Joint Genome Institute (JGI-PGF)"/>
            <person name="Walter F."/>
            <person name="Albersmeier A."/>
            <person name="Kalinowski J."/>
            <person name="Ruckert C."/>
        </authorList>
    </citation>
    <scope>NUCLEOTIDE SEQUENCE</scope>
    <source>
        <strain evidence="2">JCM 4714</strain>
    </source>
</reference>
<protein>
    <submittedName>
        <fullName evidence="2">Uncharacterized protein</fullName>
    </submittedName>
</protein>
<organism evidence="2 3">
    <name type="scientific">Streptomyces alanosinicus</name>
    <dbReference type="NCBI Taxonomy" id="68171"/>
    <lineage>
        <taxon>Bacteria</taxon>
        <taxon>Bacillati</taxon>
        <taxon>Actinomycetota</taxon>
        <taxon>Actinomycetes</taxon>
        <taxon>Kitasatosporales</taxon>
        <taxon>Streptomycetaceae</taxon>
        <taxon>Streptomyces</taxon>
    </lineage>
</organism>
<feature type="compositionally biased region" description="Polar residues" evidence="1">
    <location>
        <begin position="465"/>
        <end position="476"/>
    </location>
</feature>
<evidence type="ECO:0000313" key="2">
    <source>
        <dbReference type="EMBL" id="GHE16066.1"/>
    </source>
</evidence>
<feature type="region of interest" description="Disordered" evidence="1">
    <location>
        <begin position="454"/>
        <end position="495"/>
    </location>
</feature>
<feature type="region of interest" description="Disordered" evidence="1">
    <location>
        <begin position="398"/>
        <end position="439"/>
    </location>
</feature>
<feature type="region of interest" description="Disordered" evidence="1">
    <location>
        <begin position="244"/>
        <end position="278"/>
    </location>
</feature>